<protein>
    <submittedName>
        <fullName evidence="2">Uncharacterized protein</fullName>
    </submittedName>
</protein>
<dbReference type="OrthoDB" id="3052572at2759"/>
<evidence type="ECO:0000313" key="2">
    <source>
        <dbReference type="EMBL" id="KAF7342106.1"/>
    </source>
</evidence>
<dbReference type="EMBL" id="JACAZI010000017">
    <property type="protein sequence ID" value="KAF7342106.1"/>
    <property type="molecule type" value="Genomic_DNA"/>
</dbReference>
<accession>A0A8H6XKD5</accession>
<keyword evidence="1" id="KW-0472">Membrane</keyword>
<name>A0A8H6XKD5_9AGAR</name>
<dbReference type="Proteomes" id="UP000620124">
    <property type="component" value="Unassembled WGS sequence"/>
</dbReference>
<proteinExistence type="predicted"/>
<comment type="caution">
    <text evidence="2">The sequence shown here is derived from an EMBL/GenBank/DDBJ whole genome shotgun (WGS) entry which is preliminary data.</text>
</comment>
<keyword evidence="1" id="KW-1133">Transmembrane helix</keyword>
<reference evidence="2" key="1">
    <citation type="submission" date="2020-05" db="EMBL/GenBank/DDBJ databases">
        <title>Mycena genomes resolve the evolution of fungal bioluminescence.</title>
        <authorList>
            <person name="Tsai I.J."/>
        </authorList>
    </citation>
    <scope>NUCLEOTIDE SEQUENCE</scope>
    <source>
        <strain evidence="2">CCC161011</strain>
    </source>
</reference>
<feature type="transmembrane region" description="Helical" evidence="1">
    <location>
        <begin position="160"/>
        <end position="179"/>
    </location>
</feature>
<dbReference type="AlphaFoldDB" id="A0A8H6XKD5"/>
<keyword evidence="1" id="KW-0812">Transmembrane</keyword>
<organism evidence="2 3">
    <name type="scientific">Mycena venus</name>
    <dbReference type="NCBI Taxonomy" id="2733690"/>
    <lineage>
        <taxon>Eukaryota</taxon>
        <taxon>Fungi</taxon>
        <taxon>Dikarya</taxon>
        <taxon>Basidiomycota</taxon>
        <taxon>Agaricomycotina</taxon>
        <taxon>Agaricomycetes</taxon>
        <taxon>Agaricomycetidae</taxon>
        <taxon>Agaricales</taxon>
        <taxon>Marasmiineae</taxon>
        <taxon>Mycenaceae</taxon>
        <taxon>Mycena</taxon>
    </lineage>
</organism>
<evidence type="ECO:0000313" key="3">
    <source>
        <dbReference type="Proteomes" id="UP000620124"/>
    </source>
</evidence>
<sequence>MFRLTVQKYKDWKSGRFAKFQALIWNLLMEAFDSSLETWNHLPFIRKLLIVAPAVIHYGSYYARHIHTIFSSSLIVMQIRSSLQDSEEFSHYCGTDDGDGAAFMSTVKSYISMHGFQYSKLLVLAFLSHYICVCVVKAFTRFRGYGRAKATRFQQLMVEPLVAGSLVAAPVAIVSSSKIS</sequence>
<gene>
    <name evidence="2" type="ORF">MVEN_01797900</name>
</gene>
<feature type="transmembrane region" description="Helical" evidence="1">
    <location>
        <begin position="121"/>
        <end position="140"/>
    </location>
</feature>
<evidence type="ECO:0000256" key="1">
    <source>
        <dbReference type="SAM" id="Phobius"/>
    </source>
</evidence>
<keyword evidence="3" id="KW-1185">Reference proteome</keyword>